<reference evidence="13 14" key="1">
    <citation type="journal article" date="2021" name="Int. J. Syst. Evol. Microbiol.">
        <title>Reticulibacter mediterranei gen. nov., sp. nov., within the new family Reticulibacteraceae fam. nov., and Ktedonospora formicarum gen. nov., sp. nov., Ktedonobacter robiniae sp. nov., Dictyobacter formicarum sp. nov. and Dictyobacter arantiisoli sp. nov., belonging to the class Ktedonobacteria.</title>
        <authorList>
            <person name="Yabe S."/>
            <person name="Zheng Y."/>
            <person name="Wang C.M."/>
            <person name="Sakai Y."/>
            <person name="Abe K."/>
            <person name="Yokota A."/>
            <person name="Donadio S."/>
            <person name="Cavaletti L."/>
            <person name="Monciardini P."/>
        </authorList>
    </citation>
    <scope>NUCLEOTIDE SEQUENCE [LARGE SCALE GENOMIC DNA]</scope>
    <source>
        <strain evidence="13 14">SOSP1-30</strain>
    </source>
</reference>
<feature type="compositionally biased region" description="Acidic residues" evidence="9">
    <location>
        <begin position="121"/>
        <end position="140"/>
    </location>
</feature>
<evidence type="ECO:0000256" key="4">
    <source>
        <dbReference type="ARBA" id="ARBA00022679"/>
    </source>
</evidence>
<dbReference type="Pfam" id="PF00905">
    <property type="entry name" value="Transpeptidase"/>
    <property type="match status" value="1"/>
</dbReference>
<dbReference type="InterPro" id="IPR050396">
    <property type="entry name" value="Glycosyltr_51/Transpeptidase"/>
</dbReference>
<feature type="compositionally biased region" description="Polar residues" evidence="9">
    <location>
        <begin position="228"/>
        <end position="251"/>
    </location>
</feature>
<feature type="compositionally biased region" description="Polar residues" evidence="9">
    <location>
        <begin position="1083"/>
        <end position="1096"/>
    </location>
</feature>
<evidence type="ECO:0000256" key="7">
    <source>
        <dbReference type="ARBA" id="ARBA00034000"/>
    </source>
</evidence>
<evidence type="ECO:0000259" key="12">
    <source>
        <dbReference type="Pfam" id="PF00912"/>
    </source>
</evidence>
<dbReference type="InterPro" id="IPR001264">
    <property type="entry name" value="Glyco_trans_51"/>
</dbReference>
<keyword evidence="1" id="KW-0121">Carboxypeptidase</keyword>
<keyword evidence="10" id="KW-1133">Transmembrane helix</keyword>
<evidence type="ECO:0000256" key="6">
    <source>
        <dbReference type="ARBA" id="ARBA00023268"/>
    </source>
</evidence>
<evidence type="ECO:0000256" key="10">
    <source>
        <dbReference type="SAM" id="Phobius"/>
    </source>
</evidence>
<evidence type="ECO:0000256" key="5">
    <source>
        <dbReference type="ARBA" id="ARBA00022801"/>
    </source>
</evidence>
<accession>A0ABQ3UL61</accession>
<keyword evidence="10" id="KW-0812">Transmembrane</keyword>
<sequence>MEQGLPASPLEEQTQEQRENNSEQKIEQASQEASPRLEDSEDSDIDDDDAPTVPGLPAIGRVPRSTTPDVTSPAHKEEPDAASSTNVSEKAVAASEKHSQPKPQAEVSALLANTDEPQAAESEEESPSQESAPSDDDAEQDIPTVRISPATIQEATSPEAPLANESEEHPAAQAEEQAASASAPEEQSGPAEPKATPGIAPVRRPRAETFISTRQQRAVRAFEKRQSRNQPATTNSEPKGTSPAEQPQNDPSGPDIADAPTRELTAPESSAKPANPPKPAMPVSVPRRPGAGASRRSDKKKSEAPVPLSNKVSASESQGAEAQPGAVNGQKIAVAQREAHIDEALGQEASLSPEEVITASMVGLPDEELAQEYRRHLARRHHRKILRVARWHIRRNHLQKKQTRNNVLVGAFSVLMVLLIVFLALSGTGAYFGYRFYSDTQGRYLGRVLSLHELLPKDNLKVYDSKGTLLGQLADNGVHTSVKLKDISPDLVNATIAVEDKNFWTNPGVDVARILQAALDNLKSGHVVEGGSTITQQLIKKLVVGDKVDNVRKLEEIILTPQVNDVYTKQDIMEMYLNTIYYGSQAYGIDAAANMYFGLQDKPGLPASKQLDLAQAAMLAGLPQNGDYYNPWNYRARATDRMHLVLDLMVSQKNITKAQESAALKEAGQKDFFKHSPDMGLLAPHFFYFVLSQLQSMTHMSKEQLSRSDMKVTTTLDIALQNKIQKVMTDHTDELHTYGISNAAEVLMDQHTGAIISLLGSLDYNNNSIGGKFDVATQGWRQPGSSFKPYVYALAMQSKGTSPAQAVNDVQTRFPTPGAEDPYWEPKNYDLKYHGPMTLRCALQNSLNIPAVRVLQQVGINNAVDKAKDMDLSYEGTPGLSMVLGGLSVHLLDHVSAFGSFGNNGVHVPYYAVQKIEYVSTGKVIEHQQTKGKQVFSPQTAYMISNVLSDNQSRLPEFFDCNQLQLYSNSEQSCYAGDRGAVRPAAAKTGTTNDFRDNWTLGYTTDYVMGVWAGNNDNSPMSDGTTGVVGAAPIWHDAMLLAEKGKPIRDFSVPGGLVRTTATIDGITSTDWFYSDKVPSGYDSTNGQSWSPQSLLQDPTDNNQNPPPGGDKNKDKGKTKYPPYCPSFSYTGNPGAGGW</sequence>
<feature type="compositionally biased region" description="Low complexity" evidence="9">
    <location>
        <begin position="171"/>
        <end position="193"/>
    </location>
</feature>
<proteinExistence type="predicted"/>
<dbReference type="InterPro" id="IPR001460">
    <property type="entry name" value="PCN-bd_Tpept"/>
</dbReference>
<evidence type="ECO:0000256" key="3">
    <source>
        <dbReference type="ARBA" id="ARBA00022676"/>
    </source>
</evidence>
<keyword evidence="2" id="KW-0645">Protease</keyword>
<dbReference type="InterPro" id="IPR023346">
    <property type="entry name" value="Lysozyme-like_dom_sf"/>
</dbReference>
<evidence type="ECO:0000313" key="13">
    <source>
        <dbReference type="EMBL" id="GHO53479.1"/>
    </source>
</evidence>
<dbReference type="SUPFAM" id="SSF53955">
    <property type="entry name" value="Lysozyme-like"/>
    <property type="match status" value="1"/>
</dbReference>
<dbReference type="PANTHER" id="PTHR32282">
    <property type="entry name" value="BINDING PROTEIN TRANSPEPTIDASE, PUTATIVE-RELATED"/>
    <property type="match status" value="1"/>
</dbReference>
<name>A0ABQ3UL61_9CHLR</name>
<evidence type="ECO:0000313" key="14">
    <source>
        <dbReference type="Proteomes" id="UP000654345"/>
    </source>
</evidence>
<dbReference type="Proteomes" id="UP000654345">
    <property type="component" value="Unassembled WGS sequence"/>
</dbReference>
<dbReference type="Pfam" id="PF00912">
    <property type="entry name" value="Transgly"/>
    <property type="match status" value="1"/>
</dbReference>
<protein>
    <recommendedName>
        <fullName evidence="15">Penicillin-insensitive transglycosylase</fullName>
    </recommendedName>
</protein>
<evidence type="ECO:0000259" key="11">
    <source>
        <dbReference type="Pfam" id="PF00905"/>
    </source>
</evidence>
<keyword evidence="3" id="KW-0328">Glycosyltransferase</keyword>
<dbReference type="Gene3D" id="3.40.710.10">
    <property type="entry name" value="DD-peptidase/beta-lactamase superfamily"/>
    <property type="match status" value="1"/>
</dbReference>
<gene>
    <name evidence="13" type="ORF">KSB_19540</name>
</gene>
<feature type="compositionally biased region" description="Polar residues" evidence="9">
    <location>
        <begin position="310"/>
        <end position="320"/>
    </location>
</feature>
<comment type="caution">
    <text evidence="13">The sequence shown here is derived from an EMBL/GenBank/DDBJ whole genome shotgun (WGS) entry which is preliminary data.</text>
</comment>
<dbReference type="InterPro" id="IPR036950">
    <property type="entry name" value="PBP_transglycosylase"/>
</dbReference>
<dbReference type="EMBL" id="BNJG01000001">
    <property type="protein sequence ID" value="GHO53479.1"/>
    <property type="molecule type" value="Genomic_DNA"/>
</dbReference>
<feature type="compositionally biased region" description="Basic and acidic residues" evidence="9">
    <location>
        <begin position="15"/>
        <end position="26"/>
    </location>
</feature>
<keyword evidence="6" id="KW-0511">Multifunctional enzyme</keyword>
<feature type="region of interest" description="Disordered" evidence="9">
    <location>
        <begin position="1"/>
        <end position="327"/>
    </location>
</feature>
<keyword evidence="14" id="KW-1185">Reference proteome</keyword>
<dbReference type="Gene3D" id="1.10.3810.10">
    <property type="entry name" value="Biosynthetic peptidoglycan transglycosylase-like"/>
    <property type="match status" value="1"/>
</dbReference>
<keyword evidence="10" id="KW-0472">Membrane</keyword>
<feature type="transmembrane region" description="Helical" evidence="10">
    <location>
        <begin position="407"/>
        <end position="434"/>
    </location>
</feature>
<feature type="region of interest" description="Disordered" evidence="9">
    <location>
        <begin position="1083"/>
        <end position="1139"/>
    </location>
</feature>
<feature type="domain" description="Penicillin-binding protein transpeptidase" evidence="11">
    <location>
        <begin position="746"/>
        <end position="1005"/>
    </location>
</feature>
<evidence type="ECO:0000256" key="9">
    <source>
        <dbReference type="SAM" id="MobiDB-lite"/>
    </source>
</evidence>
<dbReference type="PANTHER" id="PTHR32282:SF33">
    <property type="entry name" value="PEPTIDOGLYCAN GLYCOSYLTRANSFERASE"/>
    <property type="match status" value="1"/>
</dbReference>
<evidence type="ECO:0000256" key="1">
    <source>
        <dbReference type="ARBA" id="ARBA00022645"/>
    </source>
</evidence>
<dbReference type="InterPro" id="IPR012338">
    <property type="entry name" value="Beta-lactam/transpept-like"/>
</dbReference>
<comment type="catalytic activity">
    <reaction evidence="7">
        <text>Preferential cleavage: (Ac)2-L-Lys-D-Ala-|-D-Ala. Also transpeptidation of peptidyl-alanyl moieties that are N-acyl substituents of D-alanine.</text>
        <dbReference type="EC" id="3.4.16.4"/>
    </reaction>
</comment>
<evidence type="ECO:0000256" key="8">
    <source>
        <dbReference type="ARBA" id="ARBA00049902"/>
    </source>
</evidence>
<feature type="compositionally biased region" description="Acidic residues" evidence="9">
    <location>
        <begin position="39"/>
        <end position="50"/>
    </location>
</feature>
<evidence type="ECO:0008006" key="15">
    <source>
        <dbReference type="Google" id="ProtNLM"/>
    </source>
</evidence>
<evidence type="ECO:0000256" key="2">
    <source>
        <dbReference type="ARBA" id="ARBA00022670"/>
    </source>
</evidence>
<organism evidence="13 14">
    <name type="scientific">Ktedonobacter robiniae</name>
    <dbReference type="NCBI Taxonomy" id="2778365"/>
    <lineage>
        <taxon>Bacteria</taxon>
        <taxon>Bacillati</taxon>
        <taxon>Chloroflexota</taxon>
        <taxon>Ktedonobacteria</taxon>
        <taxon>Ktedonobacterales</taxon>
        <taxon>Ktedonobacteraceae</taxon>
        <taxon>Ktedonobacter</taxon>
    </lineage>
</organism>
<keyword evidence="5" id="KW-0378">Hydrolase</keyword>
<comment type="catalytic activity">
    <reaction evidence="8">
        <text>[GlcNAc-(1-&gt;4)-Mur2Ac(oyl-L-Ala-gamma-D-Glu-L-Lys-D-Ala-D-Ala)](n)-di-trans,octa-cis-undecaprenyl diphosphate + beta-D-GlcNAc-(1-&gt;4)-Mur2Ac(oyl-L-Ala-gamma-D-Glu-L-Lys-D-Ala-D-Ala)-di-trans,octa-cis-undecaprenyl diphosphate = [GlcNAc-(1-&gt;4)-Mur2Ac(oyl-L-Ala-gamma-D-Glu-L-Lys-D-Ala-D-Ala)](n+1)-di-trans,octa-cis-undecaprenyl diphosphate + di-trans,octa-cis-undecaprenyl diphosphate + H(+)</text>
        <dbReference type="Rhea" id="RHEA:23708"/>
        <dbReference type="Rhea" id="RHEA-COMP:9602"/>
        <dbReference type="Rhea" id="RHEA-COMP:9603"/>
        <dbReference type="ChEBI" id="CHEBI:15378"/>
        <dbReference type="ChEBI" id="CHEBI:58405"/>
        <dbReference type="ChEBI" id="CHEBI:60033"/>
        <dbReference type="ChEBI" id="CHEBI:78435"/>
        <dbReference type="EC" id="2.4.99.28"/>
    </reaction>
</comment>
<feature type="domain" description="Glycosyl transferase family 51" evidence="12">
    <location>
        <begin position="467"/>
        <end position="649"/>
    </location>
</feature>
<keyword evidence="4" id="KW-0808">Transferase</keyword>
<dbReference type="SUPFAM" id="SSF56601">
    <property type="entry name" value="beta-lactamase/transpeptidase-like"/>
    <property type="match status" value="1"/>
</dbReference>